<dbReference type="InterPro" id="IPR046985">
    <property type="entry name" value="IP5"/>
</dbReference>
<evidence type="ECO:0000256" key="1">
    <source>
        <dbReference type="ARBA" id="ARBA00010768"/>
    </source>
</evidence>
<accession>A0A250XDC0</accession>
<feature type="region of interest" description="Disordered" evidence="2">
    <location>
        <begin position="302"/>
        <end position="367"/>
    </location>
</feature>
<sequence length="1724" mass="181802">MSGPSNWEDFGSERPSVKVEASTDGFQSFFPKFAVPGAVPISASSATAASNNTDRNEPQTDSNATDQPPAWCTSMVPASSQPMLTNPFAGKNPFATMFKIPASSSTASPSLRNPFYTGDVTRPETLPSNSSNPFASGTSARSPEVIVTRSFDPLAESNPSHTIHTYDHTYQTTATTPGTQSQDTASFFPKFAFPAAIASFTTDASTANDDNSGSTAPHQGVTTAVFSPQQPPSDAVATPSTAPFSQNADIHILQSNPYTSLSQPAAPPSYQPAPVPSSHILPNTNLFPAPAIPFTHLAASPQVPARALPPRRPPPPLPPKSSYFDQLVEQQLPTHTPPPTYNEACPPPPTYDEACPPPPTYDEACPPPPSYDEACGIDNMPTQQLLLTPYNFQHGSLESYDNSRDDSFTVADAASATNTAATFAVSSGNHASATASAIKSSLFLTSLPTYQSLMAGGGGVAGYQEAGDGAAATAPDLLASPLPSFACVTEDGAYQGISSSTTAGFTTMTSSAPGSAAPSSSANSSMLSHLLDHSPHVTQHYAAAAAQHSNAASGPYPVIVGTMGGGSAAGISSPASSPYALGLPSGFNDIGYEEVRERLCVEVRLPPLKPKVAVQPRLLVSGCTSLFLAPASAGGTMLQWTTAPSGELQIPLGLSRAVFEDFDSAPSGVVVMPTTELTYLTTASGASGPGATAAAVPEQVSADAVTCTLMDEVAGTLWTGHSSGRMCRWLVEKGVGAVWKQQWVGSRTGSILALTSTAWGDLWTASMAGSIRVWNYPDGIAGNRPPTQILEVKRPLGGKPHGRKVVGMAASSSGGTVWTAGRSSILIWNAYTMQCLGALRSPFTGTGEGSIAPSIMDGDVPWISTITGVDASLLKRPVEGRRLQPGSADPEFDTDPRAVIGIQVLKGVKGVGKFAAKLGKKIQNIAASAEATARQGGVLPPSQTASDTRYHHSEEKSSAAVICGLVATPHEPCMVVAYKNGLVEKYSEMGKHLWSENTKQCIICCIAVVGMTLWLGGQDGHIRVLTCDKGELLREWHAHLFPVISLAAIGGTVYSLAEDGAVRGWPVAAPSPSTVTAWQEAVREGLRLHQLRLLAGTWNVNESRPSALSIRQWLGAKSKAADVVCVGLQEVEMGTGSVAMDAAKNILNKGSLEKGNVNAHWWASELLSALGANEFVKVGLRQMSGILVMVFCRNELLNFVGEVLTASVPCGVLGVGGNKGAVAVSMSLFRRRFLFIASHFAAHQDKVEERNENYLKIVRYLRFSNTSNAAAQVSEEATSSTASGSHEEMRMIEEEASYELSADMTSDMTSRLSIDSGQAAAAGGNTSTNRDSVSGGGTTSSNVSHQHASHVPPVPGPGLRDTECVIWMGDFNYRINQGYERVVDLASAGQWSELLQDDQLRLEAARGAIFRTLYEVPPMFPPTYKFDKGVPSGPAGSRLPYDSSEKRRVPAWTDRILWRGGASSPAVSSSREEDVVALPVGNSSDQAYQACMEVCESDHKPVTLELELTIPSYIQDIKRKHSIRMLTAISADSAAASSTGNYRVSRGDASGNSTLETAISRDHSSGISHESAPAAISLQFEGVDPSQVMRVRVSPVLDLAPGGAAQPPLVLPLLRLDREGHIRPVLIKNMNSQSMVVYAAGCKDRVHYPSWLEVVPASLVIGAGQTKRVILRAVAPDLMYAQQFPLETTVQFVCQALLETGTGALCSFGKYLCGGATAFCVEVN</sequence>
<feature type="domain" description="Inositol polyphosphate-related phosphatase" evidence="3">
    <location>
        <begin position="1089"/>
        <end position="1518"/>
    </location>
</feature>
<dbReference type="PANTHER" id="PTHR11200">
    <property type="entry name" value="INOSITOL 5-PHOSPHATASE"/>
    <property type="match status" value="1"/>
</dbReference>
<protein>
    <recommendedName>
        <fullName evidence="3">Inositol polyphosphate-related phosphatase domain-containing protein</fullName>
    </recommendedName>
</protein>
<feature type="compositionally biased region" description="Pro residues" evidence="2">
    <location>
        <begin position="310"/>
        <end position="319"/>
    </location>
</feature>
<dbReference type="Pfam" id="PF22669">
    <property type="entry name" value="Exo_endo_phos2"/>
    <property type="match status" value="1"/>
</dbReference>
<feature type="region of interest" description="Disordered" evidence="2">
    <location>
        <begin position="111"/>
        <end position="142"/>
    </location>
</feature>
<comment type="caution">
    <text evidence="4">The sequence shown here is derived from an EMBL/GenBank/DDBJ whole genome shotgun (WGS) entry which is preliminary data.</text>
</comment>
<feature type="region of interest" description="Disordered" evidence="2">
    <location>
        <begin position="204"/>
        <end position="242"/>
    </location>
</feature>
<organism evidence="4 5">
    <name type="scientific">Chlamydomonas eustigma</name>
    <dbReference type="NCBI Taxonomy" id="1157962"/>
    <lineage>
        <taxon>Eukaryota</taxon>
        <taxon>Viridiplantae</taxon>
        <taxon>Chlorophyta</taxon>
        <taxon>core chlorophytes</taxon>
        <taxon>Chlorophyceae</taxon>
        <taxon>CS clade</taxon>
        <taxon>Chlamydomonadales</taxon>
        <taxon>Chlamydomonadaceae</taxon>
        <taxon>Chlamydomonas</taxon>
    </lineage>
</organism>
<feature type="compositionally biased region" description="Polar residues" evidence="2">
    <location>
        <begin position="126"/>
        <end position="141"/>
    </location>
</feature>
<dbReference type="EMBL" id="BEGY01000058">
    <property type="protein sequence ID" value="GAX80899.1"/>
    <property type="molecule type" value="Genomic_DNA"/>
</dbReference>
<feature type="compositionally biased region" description="Pro residues" evidence="2">
    <location>
        <begin position="335"/>
        <end position="367"/>
    </location>
</feature>
<feature type="compositionally biased region" description="Polar residues" evidence="2">
    <location>
        <begin position="204"/>
        <end position="228"/>
    </location>
</feature>
<dbReference type="SMART" id="SM00128">
    <property type="entry name" value="IPPc"/>
    <property type="match status" value="1"/>
</dbReference>
<dbReference type="PANTHER" id="PTHR11200:SF300">
    <property type="entry name" value="TYPE II INOSITOL 1,4,5-TRISPHOSPHATE 5-PHOSPHATASE"/>
    <property type="match status" value="1"/>
</dbReference>
<dbReference type="Gene3D" id="3.60.10.10">
    <property type="entry name" value="Endonuclease/exonuclease/phosphatase"/>
    <property type="match status" value="1"/>
</dbReference>
<name>A0A250XDC0_9CHLO</name>
<evidence type="ECO:0000313" key="4">
    <source>
        <dbReference type="EMBL" id="GAX80899.1"/>
    </source>
</evidence>
<feature type="region of interest" description="Disordered" evidence="2">
    <location>
        <begin position="45"/>
        <end position="76"/>
    </location>
</feature>
<dbReference type="InterPro" id="IPR000300">
    <property type="entry name" value="IPPc"/>
</dbReference>
<dbReference type="Pfam" id="PF23754">
    <property type="entry name" value="Beta-prop_IP5PC_F"/>
    <property type="match status" value="2"/>
</dbReference>
<dbReference type="GO" id="GO:0004439">
    <property type="term" value="F:phosphatidylinositol-4,5-bisphosphate 5-phosphatase activity"/>
    <property type="evidence" value="ECO:0007669"/>
    <property type="project" value="TreeGrafter"/>
</dbReference>
<dbReference type="SUPFAM" id="SSF101908">
    <property type="entry name" value="Putative isomerase YbhE"/>
    <property type="match status" value="1"/>
</dbReference>
<proteinExistence type="inferred from homology"/>
<reference evidence="4 5" key="1">
    <citation type="submission" date="2017-08" db="EMBL/GenBank/DDBJ databases">
        <title>Acidophilic green algal genome provides insights into adaptation to an acidic environment.</title>
        <authorList>
            <person name="Hirooka S."/>
            <person name="Hirose Y."/>
            <person name="Kanesaki Y."/>
            <person name="Higuchi S."/>
            <person name="Fujiwara T."/>
            <person name="Onuma R."/>
            <person name="Era A."/>
            <person name="Ohbayashi R."/>
            <person name="Uzuka A."/>
            <person name="Nozaki H."/>
            <person name="Yoshikawa H."/>
            <person name="Miyagishima S.Y."/>
        </authorList>
    </citation>
    <scope>NUCLEOTIDE SEQUENCE [LARGE SCALE GENOMIC DNA]</scope>
    <source>
        <strain evidence="4 5">NIES-2499</strain>
    </source>
</reference>
<dbReference type="Gene3D" id="2.130.10.10">
    <property type="entry name" value="YVTN repeat-like/Quinoprotein amine dehydrogenase"/>
    <property type="match status" value="2"/>
</dbReference>
<dbReference type="SUPFAM" id="SSF56219">
    <property type="entry name" value="DNase I-like"/>
    <property type="match status" value="1"/>
</dbReference>
<gene>
    <name evidence="4" type="ORF">CEUSTIGMA_g8334.t1</name>
</gene>
<dbReference type="InterPro" id="IPR056454">
    <property type="entry name" value="Beta-prop_IP5PC_F"/>
</dbReference>
<keyword evidence="5" id="KW-1185">Reference proteome</keyword>
<evidence type="ECO:0000259" key="3">
    <source>
        <dbReference type="SMART" id="SM00128"/>
    </source>
</evidence>
<feature type="region of interest" description="Disordered" evidence="2">
    <location>
        <begin position="1316"/>
        <end position="1356"/>
    </location>
</feature>
<dbReference type="InterPro" id="IPR036691">
    <property type="entry name" value="Endo/exonu/phosph_ase_sf"/>
</dbReference>
<comment type="similarity">
    <text evidence="1">Belongs to the inositol polyphosphate 5-phosphatase family.</text>
</comment>
<dbReference type="OrthoDB" id="1925875at2759"/>
<dbReference type="STRING" id="1157962.A0A250XDC0"/>
<dbReference type="Proteomes" id="UP000232323">
    <property type="component" value="Unassembled WGS sequence"/>
</dbReference>
<evidence type="ECO:0000256" key="2">
    <source>
        <dbReference type="SAM" id="MobiDB-lite"/>
    </source>
</evidence>
<dbReference type="InterPro" id="IPR015943">
    <property type="entry name" value="WD40/YVTN_repeat-like_dom_sf"/>
</dbReference>
<evidence type="ECO:0000313" key="5">
    <source>
        <dbReference type="Proteomes" id="UP000232323"/>
    </source>
</evidence>
<dbReference type="GO" id="GO:0046856">
    <property type="term" value="P:phosphatidylinositol dephosphorylation"/>
    <property type="evidence" value="ECO:0007669"/>
    <property type="project" value="InterPro"/>
</dbReference>